<evidence type="ECO:0000313" key="14">
    <source>
        <dbReference type="EMBL" id="KAF2814898.1"/>
    </source>
</evidence>
<sequence length="274" mass="29632">MAPNDARPDEPANPPPPDASIDHNAALEYWNSIPNTVDGMLGGYPHITKIDLQGSANFLSKLRRQHQYHTSPQSPALPAAAIPLVPRVVDCGAGIGRITKGFLVNVGAKVDVVEPVKKFTDELLATPIPASGDLSAKVGAVGEVFNLGLQDWTPAAGAYNLIWNQWCVGHLTDAQLVAYLRRCKESLAVAPPESGEGREEQAAFQGAWIVVKENMSTHPKGEDDYDELDNSVTRTDAKFRSLFKEAGLKLVATEVQKGFPKVLCPVRIYALQAE</sequence>
<keyword evidence="3" id="KW-0808">Transferase</keyword>
<feature type="binding site" evidence="12">
    <location>
        <begin position="149"/>
        <end position="150"/>
    </location>
    <ligand>
        <name>S-adenosyl-L-methionine</name>
        <dbReference type="ChEBI" id="CHEBI:59789"/>
    </ligand>
</feature>
<comment type="similarity">
    <text evidence="1">Belongs to the methyltransferase superfamily. NTM1 family.</text>
</comment>
<feature type="region of interest" description="Disordered" evidence="13">
    <location>
        <begin position="1"/>
        <end position="22"/>
    </location>
</feature>
<evidence type="ECO:0000256" key="2">
    <source>
        <dbReference type="ARBA" id="ARBA00022603"/>
    </source>
</evidence>
<evidence type="ECO:0000256" key="4">
    <source>
        <dbReference type="ARBA" id="ARBA00022691"/>
    </source>
</evidence>
<evidence type="ECO:0000256" key="5">
    <source>
        <dbReference type="ARBA" id="ARBA00039112"/>
    </source>
</evidence>
<dbReference type="GO" id="GO:0071885">
    <property type="term" value="F:N-terminal protein N-methyltransferase activity"/>
    <property type="evidence" value="ECO:0007669"/>
    <property type="project" value="UniProtKB-EC"/>
</dbReference>
<dbReference type="FunFam" id="3.40.50.150:FF:000025">
    <property type="entry name" value="N-terminal Xaa-Pro-Lys N-methyltransferase 1"/>
    <property type="match status" value="1"/>
</dbReference>
<dbReference type="GeneID" id="54459911"/>
<dbReference type="EMBL" id="MU003694">
    <property type="protein sequence ID" value="KAF2814898.1"/>
    <property type="molecule type" value="Genomic_DNA"/>
</dbReference>
<organism evidence="14">
    <name type="scientific">Mytilinidion resinicola</name>
    <dbReference type="NCBI Taxonomy" id="574789"/>
    <lineage>
        <taxon>Eukaryota</taxon>
        <taxon>Fungi</taxon>
        <taxon>Dikarya</taxon>
        <taxon>Ascomycota</taxon>
        <taxon>Pezizomycotina</taxon>
        <taxon>Dothideomycetes</taxon>
        <taxon>Pleosporomycetidae</taxon>
        <taxon>Mytilinidiales</taxon>
        <taxon>Mytilinidiaceae</taxon>
        <taxon>Mytilinidion</taxon>
    </lineage>
</organism>
<gene>
    <name evidence="14 16" type="ORF">BDZ99DRAFT_458865</name>
</gene>
<dbReference type="InterPro" id="IPR008576">
    <property type="entry name" value="MeTrfase_NTM1"/>
</dbReference>
<feature type="binding site" evidence="12">
    <location>
        <position position="165"/>
    </location>
    <ligand>
        <name>S-adenosyl-L-methionine</name>
        <dbReference type="ChEBI" id="CHEBI:59789"/>
    </ligand>
</feature>
<comment type="catalytic activity">
    <reaction evidence="8">
        <text>N-terminal L-seryl-L-prolyl-L-lysyl-[protein] + 3 S-adenosyl-L-methionine = N-terminal N,N,N-trimethyl-L-seryl-L-prolyl-L-lysyl-[protein] + 3 S-adenosyl-L-homocysteine + 3 H(+)</text>
        <dbReference type="Rhea" id="RHEA:54724"/>
        <dbReference type="Rhea" id="RHEA-COMP:13789"/>
        <dbReference type="Rhea" id="RHEA-COMP:13973"/>
        <dbReference type="ChEBI" id="CHEBI:15378"/>
        <dbReference type="ChEBI" id="CHEBI:57856"/>
        <dbReference type="ChEBI" id="CHEBI:59789"/>
        <dbReference type="ChEBI" id="CHEBI:138061"/>
        <dbReference type="ChEBI" id="CHEBI:138317"/>
        <dbReference type="EC" id="2.1.1.244"/>
    </reaction>
</comment>
<evidence type="ECO:0000313" key="16">
    <source>
        <dbReference type="RefSeq" id="XP_033581862.1"/>
    </source>
</evidence>
<reference evidence="16" key="2">
    <citation type="submission" date="2020-04" db="EMBL/GenBank/DDBJ databases">
        <authorList>
            <consortium name="NCBI Genome Project"/>
        </authorList>
    </citation>
    <scope>NUCLEOTIDE SEQUENCE</scope>
    <source>
        <strain evidence="16">CBS 304.34</strain>
    </source>
</reference>
<keyword evidence="2" id="KW-0489">Methyltransferase</keyword>
<dbReference type="Proteomes" id="UP000504636">
    <property type="component" value="Unplaced"/>
</dbReference>
<evidence type="ECO:0000256" key="12">
    <source>
        <dbReference type="PIRSR" id="PIRSR016958-1"/>
    </source>
</evidence>
<dbReference type="SUPFAM" id="SSF53335">
    <property type="entry name" value="S-adenosyl-L-methionine-dependent methyltransferases"/>
    <property type="match status" value="1"/>
</dbReference>
<evidence type="ECO:0000313" key="15">
    <source>
        <dbReference type="Proteomes" id="UP000504636"/>
    </source>
</evidence>
<dbReference type="RefSeq" id="XP_033581862.1">
    <property type="nucleotide sequence ID" value="XM_033719018.1"/>
</dbReference>
<dbReference type="Pfam" id="PF05891">
    <property type="entry name" value="Methyltransf_PK"/>
    <property type="match status" value="1"/>
</dbReference>
<dbReference type="GO" id="GO:0032259">
    <property type="term" value="P:methylation"/>
    <property type="evidence" value="ECO:0007669"/>
    <property type="project" value="UniProtKB-KW"/>
</dbReference>
<comment type="catalytic activity">
    <reaction evidence="9">
        <text>N-terminal L-prolyl-L-prolyl-L-lysyl-[protein] + 2 S-adenosyl-L-methionine = N-terminal N,N-dimethyl-L-prolyl-L-prolyl-L-lysyl-[protein] + 2 S-adenosyl-L-homocysteine + 2 H(+)</text>
        <dbReference type="Rhea" id="RHEA:54736"/>
        <dbReference type="Rhea" id="RHEA-COMP:13787"/>
        <dbReference type="Rhea" id="RHEA-COMP:13974"/>
        <dbReference type="ChEBI" id="CHEBI:15378"/>
        <dbReference type="ChEBI" id="CHEBI:57856"/>
        <dbReference type="ChEBI" id="CHEBI:59789"/>
        <dbReference type="ChEBI" id="CHEBI:138059"/>
        <dbReference type="ChEBI" id="CHEBI:138318"/>
        <dbReference type="EC" id="2.1.1.244"/>
    </reaction>
</comment>
<keyword evidence="4 12" id="KW-0949">S-adenosyl-L-methionine</keyword>
<feature type="binding site" evidence="12">
    <location>
        <position position="92"/>
    </location>
    <ligand>
        <name>S-adenosyl-L-methionine</name>
        <dbReference type="ChEBI" id="CHEBI:59789"/>
    </ligand>
</feature>
<accession>A0A6A6Z266</accession>
<evidence type="ECO:0000256" key="10">
    <source>
        <dbReference type="ARBA" id="ARBA00048167"/>
    </source>
</evidence>
<dbReference type="OrthoDB" id="1298661at2759"/>
<reference evidence="14 16" key="1">
    <citation type="journal article" date="2020" name="Stud. Mycol.">
        <title>101 Dothideomycetes genomes: a test case for predicting lifestyles and emergence of pathogens.</title>
        <authorList>
            <person name="Haridas S."/>
            <person name="Albert R."/>
            <person name="Binder M."/>
            <person name="Bloem J."/>
            <person name="Labutti K."/>
            <person name="Salamov A."/>
            <person name="Andreopoulos B."/>
            <person name="Baker S."/>
            <person name="Barry K."/>
            <person name="Bills G."/>
            <person name="Bluhm B."/>
            <person name="Cannon C."/>
            <person name="Castanera R."/>
            <person name="Culley D."/>
            <person name="Daum C."/>
            <person name="Ezra D."/>
            <person name="Gonzalez J."/>
            <person name="Henrissat B."/>
            <person name="Kuo A."/>
            <person name="Liang C."/>
            <person name="Lipzen A."/>
            <person name="Lutzoni F."/>
            <person name="Magnuson J."/>
            <person name="Mondo S."/>
            <person name="Nolan M."/>
            <person name="Ohm R."/>
            <person name="Pangilinan J."/>
            <person name="Park H.-J."/>
            <person name="Ramirez L."/>
            <person name="Alfaro M."/>
            <person name="Sun H."/>
            <person name="Tritt A."/>
            <person name="Yoshinaga Y."/>
            <person name="Zwiers L.-H."/>
            <person name="Turgeon B."/>
            <person name="Goodwin S."/>
            <person name="Spatafora J."/>
            <person name="Crous P."/>
            <person name="Grigoriev I."/>
        </authorList>
    </citation>
    <scope>NUCLEOTIDE SEQUENCE</scope>
    <source>
        <strain evidence="14 16">CBS 304.34</strain>
    </source>
</reference>
<dbReference type="PANTHER" id="PTHR12753:SF0">
    <property type="entry name" value="ALPHA N-TERMINAL PROTEIN METHYLTRANSFERASE 1"/>
    <property type="match status" value="1"/>
</dbReference>
<evidence type="ECO:0000256" key="3">
    <source>
        <dbReference type="ARBA" id="ARBA00022679"/>
    </source>
</evidence>
<evidence type="ECO:0000256" key="7">
    <source>
        <dbReference type="ARBA" id="ARBA00043129"/>
    </source>
</evidence>
<keyword evidence="15" id="KW-1185">Reference proteome</keyword>
<evidence type="ECO:0000256" key="8">
    <source>
        <dbReference type="ARBA" id="ARBA00047306"/>
    </source>
</evidence>
<evidence type="ECO:0000256" key="9">
    <source>
        <dbReference type="ARBA" id="ARBA00047885"/>
    </source>
</evidence>
<evidence type="ECO:0000256" key="1">
    <source>
        <dbReference type="ARBA" id="ARBA00009059"/>
    </source>
</evidence>
<dbReference type="PANTHER" id="PTHR12753">
    <property type="entry name" value="AD-003 - RELATED"/>
    <property type="match status" value="1"/>
</dbReference>
<feature type="binding site" evidence="12">
    <location>
        <position position="97"/>
    </location>
    <ligand>
        <name>S-adenosyl-L-methionine</name>
        <dbReference type="ChEBI" id="CHEBI:59789"/>
    </ligand>
</feature>
<name>A0A6A6Z266_9PEZI</name>
<dbReference type="AlphaFoldDB" id="A0A6A6Z266"/>
<reference evidence="16" key="3">
    <citation type="submission" date="2025-04" db="UniProtKB">
        <authorList>
            <consortium name="RefSeq"/>
        </authorList>
    </citation>
    <scope>IDENTIFICATION</scope>
    <source>
        <strain evidence="16">CBS 304.34</strain>
    </source>
</reference>
<evidence type="ECO:0000256" key="13">
    <source>
        <dbReference type="SAM" id="MobiDB-lite"/>
    </source>
</evidence>
<protein>
    <recommendedName>
        <fullName evidence="6">Alpha N-terminal protein methyltransferase 1</fullName>
        <ecNumber evidence="5">2.1.1.244</ecNumber>
    </recommendedName>
    <alternativeName>
        <fullName evidence="11">Translation associated element 1</fullName>
    </alternativeName>
    <alternativeName>
        <fullName evidence="7">X-Pro-Lys N-terminal protein methyltransferase 1</fullName>
    </alternativeName>
</protein>
<dbReference type="Gene3D" id="3.40.50.150">
    <property type="entry name" value="Vaccinia Virus protein VP39"/>
    <property type="match status" value="1"/>
</dbReference>
<feature type="compositionally biased region" description="Basic and acidic residues" evidence="13">
    <location>
        <begin position="1"/>
        <end position="10"/>
    </location>
</feature>
<dbReference type="EC" id="2.1.1.244" evidence="5"/>
<comment type="catalytic activity">
    <reaction evidence="10">
        <text>N-terminal L-alanyl-L-prolyl-L-lysyl-[protein] + 3 S-adenosyl-L-methionine = N-terminal N,N,N-trimethyl-L-alanyl-L-prolyl-L-lysyl-[protein] + 3 S-adenosyl-L-homocysteine + 3 H(+)</text>
        <dbReference type="Rhea" id="RHEA:54712"/>
        <dbReference type="Rhea" id="RHEA-COMP:13785"/>
        <dbReference type="Rhea" id="RHEA-COMP:13971"/>
        <dbReference type="ChEBI" id="CHEBI:15378"/>
        <dbReference type="ChEBI" id="CHEBI:57856"/>
        <dbReference type="ChEBI" id="CHEBI:59789"/>
        <dbReference type="ChEBI" id="CHEBI:138057"/>
        <dbReference type="ChEBI" id="CHEBI:138315"/>
        <dbReference type="EC" id="2.1.1.244"/>
    </reaction>
</comment>
<dbReference type="GO" id="GO:0005737">
    <property type="term" value="C:cytoplasm"/>
    <property type="evidence" value="ECO:0007669"/>
    <property type="project" value="TreeGrafter"/>
</dbReference>
<dbReference type="PIRSF" id="PIRSF016958">
    <property type="entry name" value="DUF858_MeTrfase_lik"/>
    <property type="match status" value="1"/>
</dbReference>
<evidence type="ECO:0000256" key="6">
    <source>
        <dbReference type="ARBA" id="ARBA00039449"/>
    </source>
</evidence>
<evidence type="ECO:0000256" key="11">
    <source>
        <dbReference type="ARBA" id="ARBA00082558"/>
    </source>
</evidence>
<dbReference type="InterPro" id="IPR029063">
    <property type="entry name" value="SAM-dependent_MTases_sf"/>
</dbReference>
<proteinExistence type="inferred from homology"/>